<sequence>MEGQTTIEEVRLHVVRGQCRLPDGDIPHQDRMSQRGSARDALGQPVVERERQAVPDDRSVVCGQCLGKRHSGCGSHDLAEGELIEVRPFGSLR</sequence>
<evidence type="ECO:0000256" key="1">
    <source>
        <dbReference type="SAM" id="MobiDB-lite"/>
    </source>
</evidence>
<keyword evidence="3" id="KW-1185">Reference proteome</keyword>
<feature type="region of interest" description="Disordered" evidence="1">
    <location>
        <begin position="21"/>
        <end position="45"/>
    </location>
</feature>
<evidence type="ECO:0000313" key="3">
    <source>
        <dbReference type="Proteomes" id="UP000377595"/>
    </source>
</evidence>
<name>A0A5M3XX04_9ACTN</name>
<gene>
    <name evidence="2" type="ORF">Aple_075080</name>
</gene>
<evidence type="ECO:0000313" key="2">
    <source>
        <dbReference type="EMBL" id="GES24609.1"/>
    </source>
</evidence>
<feature type="compositionally biased region" description="Basic and acidic residues" evidence="1">
    <location>
        <begin position="22"/>
        <end position="33"/>
    </location>
</feature>
<dbReference type="EMBL" id="BLAF01000054">
    <property type="protein sequence ID" value="GES24609.1"/>
    <property type="molecule type" value="Genomic_DNA"/>
</dbReference>
<organism evidence="2 3">
    <name type="scientific">Acrocarpospora pleiomorpha</name>
    <dbReference type="NCBI Taxonomy" id="90975"/>
    <lineage>
        <taxon>Bacteria</taxon>
        <taxon>Bacillati</taxon>
        <taxon>Actinomycetota</taxon>
        <taxon>Actinomycetes</taxon>
        <taxon>Streptosporangiales</taxon>
        <taxon>Streptosporangiaceae</taxon>
        <taxon>Acrocarpospora</taxon>
    </lineage>
</organism>
<proteinExistence type="predicted"/>
<dbReference type="Proteomes" id="UP000377595">
    <property type="component" value="Unassembled WGS sequence"/>
</dbReference>
<comment type="caution">
    <text evidence="2">The sequence shown here is derived from an EMBL/GenBank/DDBJ whole genome shotgun (WGS) entry which is preliminary data.</text>
</comment>
<accession>A0A5M3XX04</accession>
<dbReference type="AlphaFoldDB" id="A0A5M3XX04"/>
<reference evidence="2 3" key="1">
    <citation type="submission" date="2019-10" db="EMBL/GenBank/DDBJ databases">
        <title>Whole genome shotgun sequence of Acrocarpospora pleiomorpha NBRC 16267.</title>
        <authorList>
            <person name="Ichikawa N."/>
            <person name="Kimura A."/>
            <person name="Kitahashi Y."/>
            <person name="Komaki H."/>
            <person name="Oguchi A."/>
        </authorList>
    </citation>
    <scope>NUCLEOTIDE SEQUENCE [LARGE SCALE GENOMIC DNA]</scope>
    <source>
        <strain evidence="2 3">NBRC 16267</strain>
    </source>
</reference>
<protein>
    <submittedName>
        <fullName evidence="2">Uncharacterized protein</fullName>
    </submittedName>
</protein>